<name>A0A0W7XB02_9ACTN</name>
<dbReference type="EMBL" id="LOCL01000024">
    <property type="protein sequence ID" value="KUF19985.1"/>
    <property type="molecule type" value="Genomic_DNA"/>
</dbReference>
<evidence type="ECO:0000313" key="2">
    <source>
        <dbReference type="Proteomes" id="UP000054804"/>
    </source>
</evidence>
<sequence length="68" mass="7750">MIPELHETAFDSKAKRVGEVMGFEGPYIQLRPLRGGLEWDAKPEDLSPAVPLERLASNRTSLIEEWDR</sequence>
<evidence type="ECO:0000313" key="1">
    <source>
        <dbReference type="EMBL" id="KUF19985.1"/>
    </source>
</evidence>
<gene>
    <name evidence="1" type="ORF">AT728_27675</name>
</gene>
<dbReference type="AlphaFoldDB" id="A0A0W7XB02"/>
<accession>A0A0W7XB02</accession>
<keyword evidence="2" id="KW-1185">Reference proteome</keyword>
<comment type="caution">
    <text evidence="1">The sequence shown here is derived from an EMBL/GenBank/DDBJ whole genome shotgun (WGS) entry which is preliminary data.</text>
</comment>
<reference evidence="1 2" key="1">
    <citation type="submission" date="2015-12" db="EMBL/GenBank/DDBJ databases">
        <title>Draft genome sequence of Streptomyces silvensis ATCC 53525, a producer of novel hormone antagonists.</title>
        <authorList>
            <person name="Johnston C.W."/>
            <person name="Li Y."/>
            <person name="Magarvey N.A."/>
        </authorList>
    </citation>
    <scope>NUCLEOTIDE SEQUENCE [LARGE SCALE GENOMIC DNA]</scope>
    <source>
        <strain evidence="1 2">ATCC 53525</strain>
    </source>
</reference>
<dbReference type="Proteomes" id="UP000054804">
    <property type="component" value="Unassembled WGS sequence"/>
</dbReference>
<protein>
    <submittedName>
        <fullName evidence="1">Uncharacterized protein</fullName>
    </submittedName>
</protein>
<proteinExistence type="predicted"/>
<organism evidence="1 2">
    <name type="scientific">Streptomyces silvensis</name>
    <dbReference type="NCBI Taxonomy" id="1765722"/>
    <lineage>
        <taxon>Bacteria</taxon>
        <taxon>Bacillati</taxon>
        <taxon>Actinomycetota</taxon>
        <taxon>Actinomycetes</taxon>
        <taxon>Kitasatosporales</taxon>
        <taxon>Streptomycetaceae</taxon>
        <taxon>Streptomyces</taxon>
    </lineage>
</organism>